<organism evidence="5 6">
    <name type="scientific">Effrenium voratum</name>
    <dbReference type="NCBI Taxonomy" id="2562239"/>
    <lineage>
        <taxon>Eukaryota</taxon>
        <taxon>Sar</taxon>
        <taxon>Alveolata</taxon>
        <taxon>Dinophyceae</taxon>
        <taxon>Suessiales</taxon>
        <taxon>Symbiodiniaceae</taxon>
        <taxon>Effrenium</taxon>
    </lineage>
</organism>
<sequence>MAGAEVLGVIVFSKDRPCQLLCSLASLLRHVTGVSLKVWVLYKASPEFSDSYAVVEKLLTTQLYGKAEFHFAEEGDETLGELLDSVTTQARGEASAVLLTVDDAVWFDDFDGSAALRLLRNDARVYAVHAKLCPRVEYAHPNNKFMRVPPFASESKRDLRSQIEAAFEPELLVFDREKGEYDWNYPWELSASIYRWEAVREILAAIRLEFGPSAADHPNHLEGYGVRLLKQQKLASAQAAPLCACPSQPVVAIVTINRVQTLFENPVYEGETSPEVLDRVLRYGLLKGALREEPLKPLRDQGAASLAAMLGWSAEWWSQYLEGADDEIGKAWGSMFCFQSWPPYMLGVAYAGAYLDSVHVPLLEQRQLPAQLAPPSPLVSWLVPVKDTPSDWLALALESIKQQEGMGPGSWELIIVDDASGEDTKASLRSWDCPCIRVIHRLESTGIAAALNEGLKHCRGDFIARLDGDDYAHPQRLKKQLSFLERHESISILGGGFRTFGELGAESVPVNFKQYRLPCHPVLTRWHMLFSCSLAHPTVTMRRSVAEVAQYPEQEAEDHWFWLSLPLHIQMANIADVVCYIRRHSNSRTAQAAASLRQSSYAAVCRFLCENGFSSLSEADVAVLWGKANAESAGQVEVVSKALDWMETFFVSLIKTGTSSDKQPLSASFIKDFLGSRSAALEDYVRSSCSKLRGALAVQSLATGEVDVGAAFMKQWLKGGDAGLKSLGALIQSGYK</sequence>
<evidence type="ECO:0000256" key="1">
    <source>
        <dbReference type="ARBA" id="ARBA00006739"/>
    </source>
</evidence>
<evidence type="ECO:0000313" key="5">
    <source>
        <dbReference type="EMBL" id="CAJ1373656.1"/>
    </source>
</evidence>
<keyword evidence="6" id="KW-1185">Reference proteome</keyword>
<dbReference type="SUPFAM" id="SSF53448">
    <property type="entry name" value="Nucleotide-diphospho-sugar transferases"/>
    <property type="match status" value="1"/>
</dbReference>
<evidence type="ECO:0000256" key="2">
    <source>
        <dbReference type="ARBA" id="ARBA00022676"/>
    </source>
</evidence>
<keyword evidence="2" id="KW-0328">Glycosyltransferase</keyword>
<dbReference type="PANTHER" id="PTHR43685:SF5">
    <property type="entry name" value="GLYCOSYLTRANSFERASE EPSE-RELATED"/>
    <property type="match status" value="1"/>
</dbReference>
<dbReference type="GO" id="GO:0016757">
    <property type="term" value="F:glycosyltransferase activity"/>
    <property type="evidence" value="ECO:0007669"/>
    <property type="project" value="UniProtKB-KW"/>
</dbReference>
<comment type="caution">
    <text evidence="5">The sequence shown here is derived from an EMBL/GenBank/DDBJ whole genome shotgun (WGS) entry which is preliminary data.</text>
</comment>
<dbReference type="InterPro" id="IPR050834">
    <property type="entry name" value="Glycosyltransf_2"/>
</dbReference>
<protein>
    <recommendedName>
        <fullName evidence="4">Glycosyltransferase 2-like domain-containing protein</fullName>
    </recommendedName>
</protein>
<dbReference type="EMBL" id="CAUJNA010000206">
    <property type="protein sequence ID" value="CAJ1373656.1"/>
    <property type="molecule type" value="Genomic_DNA"/>
</dbReference>
<dbReference type="Gene3D" id="3.90.550.10">
    <property type="entry name" value="Spore Coat Polysaccharide Biosynthesis Protein SpsA, Chain A"/>
    <property type="match status" value="1"/>
</dbReference>
<keyword evidence="3" id="KW-0808">Transferase</keyword>
<dbReference type="Proteomes" id="UP001178507">
    <property type="component" value="Unassembled WGS sequence"/>
</dbReference>
<gene>
    <name evidence="5" type="ORF">EVOR1521_LOCUS3413</name>
</gene>
<evidence type="ECO:0000256" key="3">
    <source>
        <dbReference type="ARBA" id="ARBA00022679"/>
    </source>
</evidence>
<name>A0AA36HRE5_9DINO</name>
<evidence type="ECO:0000259" key="4">
    <source>
        <dbReference type="Pfam" id="PF00535"/>
    </source>
</evidence>
<dbReference type="InterPro" id="IPR001173">
    <property type="entry name" value="Glyco_trans_2-like"/>
</dbReference>
<comment type="similarity">
    <text evidence="1">Belongs to the glycosyltransferase 2 family.</text>
</comment>
<proteinExistence type="inferred from homology"/>
<dbReference type="InterPro" id="IPR029044">
    <property type="entry name" value="Nucleotide-diphossugar_trans"/>
</dbReference>
<dbReference type="PANTHER" id="PTHR43685">
    <property type="entry name" value="GLYCOSYLTRANSFERASE"/>
    <property type="match status" value="1"/>
</dbReference>
<reference evidence="5" key="1">
    <citation type="submission" date="2023-08" db="EMBL/GenBank/DDBJ databases">
        <authorList>
            <person name="Chen Y."/>
            <person name="Shah S."/>
            <person name="Dougan E. K."/>
            <person name="Thang M."/>
            <person name="Chan C."/>
        </authorList>
    </citation>
    <scope>NUCLEOTIDE SEQUENCE</scope>
</reference>
<accession>A0AA36HRE5</accession>
<feature type="domain" description="Glycosyltransferase 2-like" evidence="4">
    <location>
        <begin position="380"/>
        <end position="509"/>
    </location>
</feature>
<dbReference type="Pfam" id="PF00535">
    <property type="entry name" value="Glycos_transf_2"/>
    <property type="match status" value="1"/>
</dbReference>
<dbReference type="AlphaFoldDB" id="A0AA36HRE5"/>
<evidence type="ECO:0000313" key="6">
    <source>
        <dbReference type="Proteomes" id="UP001178507"/>
    </source>
</evidence>